<gene>
    <name evidence="5" type="ORF">D7Z94_19705</name>
</gene>
<dbReference type="Proteomes" id="UP000276603">
    <property type="component" value="Unassembled WGS sequence"/>
</dbReference>
<dbReference type="InterPro" id="IPR009057">
    <property type="entry name" value="Homeodomain-like_sf"/>
</dbReference>
<evidence type="ECO:0000256" key="3">
    <source>
        <dbReference type="ARBA" id="ARBA00023163"/>
    </source>
</evidence>
<dbReference type="SUPFAM" id="SSF46689">
    <property type="entry name" value="Homeodomain-like"/>
    <property type="match status" value="2"/>
</dbReference>
<dbReference type="InterPro" id="IPR018062">
    <property type="entry name" value="HTH_AraC-typ_CS"/>
</dbReference>
<evidence type="ECO:0000259" key="4">
    <source>
        <dbReference type="PROSITE" id="PS01124"/>
    </source>
</evidence>
<keyword evidence="6" id="KW-1185">Reference proteome</keyword>
<organism evidence="5 6">
    <name type="scientific">Ulvibacterium marinum</name>
    <dbReference type="NCBI Taxonomy" id="2419782"/>
    <lineage>
        <taxon>Bacteria</taxon>
        <taxon>Pseudomonadati</taxon>
        <taxon>Bacteroidota</taxon>
        <taxon>Flavobacteriia</taxon>
        <taxon>Flavobacteriales</taxon>
        <taxon>Flavobacteriaceae</taxon>
        <taxon>Ulvibacterium</taxon>
    </lineage>
</organism>
<proteinExistence type="predicted"/>
<protein>
    <submittedName>
        <fullName evidence="5">AraC family transcriptional regulator</fullName>
    </submittedName>
</protein>
<evidence type="ECO:0000256" key="2">
    <source>
        <dbReference type="ARBA" id="ARBA00023125"/>
    </source>
</evidence>
<feature type="domain" description="HTH araC/xylS-type" evidence="4">
    <location>
        <begin position="12"/>
        <end position="109"/>
    </location>
</feature>
<dbReference type="AlphaFoldDB" id="A0A3B0C601"/>
<dbReference type="PANTHER" id="PTHR43280">
    <property type="entry name" value="ARAC-FAMILY TRANSCRIPTIONAL REGULATOR"/>
    <property type="match status" value="1"/>
</dbReference>
<dbReference type="Gene3D" id="1.10.10.60">
    <property type="entry name" value="Homeodomain-like"/>
    <property type="match status" value="2"/>
</dbReference>
<dbReference type="GO" id="GO:0003700">
    <property type="term" value="F:DNA-binding transcription factor activity"/>
    <property type="evidence" value="ECO:0007669"/>
    <property type="project" value="InterPro"/>
</dbReference>
<dbReference type="PRINTS" id="PR00032">
    <property type="entry name" value="HTHARAC"/>
</dbReference>
<keyword evidence="3" id="KW-0804">Transcription</keyword>
<accession>A0A3B0C601</accession>
<dbReference type="GO" id="GO:0043565">
    <property type="term" value="F:sequence-specific DNA binding"/>
    <property type="evidence" value="ECO:0007669"/>
    <property type="project" value="InterPro"/>
</dbReference>
<dbReference type="PANTHER" id="PTHR43280:SF28">
    <property type="entry name" value="HTH-TYPE TRANSCRIPTIONAL ACTIVATOR RHAS"/>
    <property type="match status" value="1"/>
</dbReference>
<keyword evidence="1" id="KW-0805">Transcription regulation</keyword>
<dbReference type="RefSeq" id="WP_120713685.1">
    <property type="nucleotide sequence ID" value="NZ_CANMKH010000012.1"/>
</dbReference>
<dbReference type="InterPro" id="IPR020449">
    <property type="entry name" value="Tscrpt_reg_AraC-type_HTH"/>
</dbReference>
<dbReference type="EMBL" id="RBCJ01000004">
    <property type="protein sequence ID" value="RKN78776.1"/>
    <property type="molecule type" value="Genomic_DNA"/>
</dbReference>
<reference evidence="5 6" key="1">
    <citation type="submission" date="2018-10" db="EMBL/GenBank/DDBJ databases">
        <title>Ulvibacterium marinum gen. nov., sp. nov., a novel marine bacterium of the family Flavobacteriaceae, isolated from a culture of the green alga Ulva prolifera.</title>
        <authorList>
            <person name="Zhang Z."/>
        </authorList>
    </citation>
    <scope>NUCLEOTIDE SEQUENCE [LARGE SCALE GENOMIC DNA]</scope>
    <source>
        <strain evidence="5 6">CCMM003</strain>
    </source>
</reference>
<dbReference type="OrthoDB" id="4480133at2"/>
<evidence type="ECO:0000313" key="6">
    <source>
        <dbReference type="Proteomes" id="UP000276603"/>
    </source>
</evidence>
<keyword evidence="2" id="KW-0238">DNA-binding</keyword>
<name>A0A3B0C601_9FLAO</name>
<evidence type="ECO:0000256" key="1">
    <source>
        <dbReference type="ARBA" id="ARBA00023015"/>
    </source>
</evidence>
<dbReference type="PROSITE" id="PS00041">
    <property type="entry name" value="HTH_ARAC_FAMILY_1"/>
    <property type="match status" value="1"/>
</dbReference>
<dbReference type="SMART" id="SM00342">
    <property type="entry name" value="HTH_ARAC"/>
    <property type="match status" value="1"/>
</dbReference>
<comment type="caution">
    <text evidence="5">The sequence shown here is derived from an EMBL/GenBank/DDBJ whole genome shotgun (WGS) entry which is preliminary data.</text>
</comment>
<dbReference type="Pfam" id="PF12833">
    <property type="entry name" value="HTH_18"/>
    <property type="match status" value="1"/>
</dbReference>
<evidence type="ECO:0000313" key="5">
    <source>
        <dbReference type="EMBL" id="RKN78776.1"/>
    </source>
</evidence>
<dbReference type="InterPro" id="IPR018060">
    <property type="entry name" value="HTH_AraC"/>
</dbReference>
<sequence>MYPKIYLYKRIKDAKILIDRHFSDPIKLSDISESVYLSKYHFLRLFKEAYGTTPHQYLRRKRVEKAKKLLRKGLPIKEVCAQVGFESIPSFSNLFKKETSFTPSEFRRRYSK</sequence>
<dbReference type="PROSITE" id="PS01124">
    <property type="entry name" value="HTH_ARAC_FAMILY_2"/>
    <property type="match status" value="1"/>
</dbReference>